<gene>
    <name evidence="4" type="ORF">N7456_005617</name>
</gene>
<dbReference type="OrthoDB" id="1274115at2759"/>
<name>A0A9W9FYV2_9EURO</name>
<protein>
    <recommendedName>
        <fullName evidence="6">Short-chain dehydrogenase/reductase SDR</fullName>
    </recommendedName>
</protein>
<dbReference type="CDD" id="cd05374">
    <property type="entry name" value="17beta-HSD-like_SDR_c"/>
    <property type="match status" value="1"/>
</dbReference>
<evidence type="ECO:0000256" key="2">
    <source>
        <dbReference type="ARBA" id="ARBA00023002"/>
    </source>
</evidence>
<reference evidence="4" key="1">
    <citation type="submission" date="2022-11" db="EMBL/GenBank/DDBJ databases">
        <authorList>
            <person name="Petersen C."/>
        </authorList>
    </citation>
    <scope>NUCLEOTIDE SEQUENCE</scope>
    <source>
        <strain evidence="4">IBT 30069</strain>
    </source>
</reference>
<dbReference type="Gene3D" id="3.40.50.720">
    <property type="entry name" value="NAD(P)-binding Rossmann-like Domain"/>
    <property type="match status" value="1"/>
</dbReference>
<organism evidence="4 5">
    <name type="scientific">Penicillium angulare</name>
    <dbReference type="NCBI Taxonomy" id="116970"/>
    <lineage>
        <taxon>Eukaryota</taxon>
        <taxon>Fungi</taxon>
        <taxon>Dikarya</taxon>
        <taxon>Ascomycota</taxon>
        <taxon>Pezizomycotina</taxon>
        <taxon>Eurotiomycetes</taxon>
        <taxon>Eurotiomycetidae</taxon>
        <taxon>Eurotiales</taxon>
        <taxon>Aspergillaceae</taxon>
        <taxon>Penicillium</taxon>
    </lineage>
</organism>
<reference evidence="4" key="2">
    <citation type="journal article" date="2023" name="IMA Fungus">
        <title>Comparative genomic study of the Penicillium genus elucidates a diverse pangenome and 15 lateral gene transfer events.</title>
        <authorList>
            <person name="Petersen C."/>
            <person name="Sorensen T."/>
            <person name="Nielsen M.R."/>
            <person name="Sondergaard T.E."/>
            <person name="Sorensen J.L."/>
            <person name="Fitzpatrick D.A."/>
            <person name="Frisvad J.C."/>
            <person name="Nielsen K.L."/>
        </authorList>
    </citation>
    <scope>NUCLEOTIDE SEQUENCE</scope>
    <source>
        <strain evidence="4">IBT 30069</strain>
    </source>
</reference>
<dbReference type="InterPro" id="IPR002347">
    <property type="entry name" value="SDR_fam"/>
</dbReference>
<comment type="caution">
    <text evidence="4">The sequence shown here is derived from an EMBL/GenBank/DDBJ whole genome shotgun (WGS) entry which is preliminary data.</text>
</comment>
<sequence>MSSPQIWLVTGTSSGLGAAFVETIIARGDKVIATARNVDSLLHLKALGAETLQLDVSSSQEELNKTAQDAISIYGRIDIVVNNAGYVQFGTIEETTIEEWNQQYQTNVFGTLNATRAFLPHLRDNKSGTIIFIGSMVAWDGVPTVGTYCSSKAALHYAVEALSREVASVGIKTLLVEPGTFRTKFLSSQNQKRAAPKYKDYEELNMTVSGDFDQLAGNQTGDPQKAAELVVNVVKGENGTGGKKWPSTLLLGSDAVDLIRKRCQETLRELDEWEVLSRSTDVY</sequence>
<dbReference type="SUPFAM" id="SSF51735">
    <property type="entry name" value="NAD(P)-binding Rossmann-fold domains"/>
    <property type="match status" value="1"/>
</dbReference>
<comment type="similarity">
    <text evidence="1 3">Belongs to the short-chain dehydrogenases/reductases (SDR) family.</text>
</comment>
<dbReference type="PRINTS" id="PR00081">
    <property type="entry name" value="GDHRDH"/>
</dbReference>
<evidence type="ECO:0008006" key="6">
    <source>
        <dbReference type="Google" id="ProtNLM"/>
    </source>
</evidence>
<evidence type="ECO:0000313" key="4">
    <source>
        <dbReference type="EMBL" id="KAJ5108942.1"/>
    </source>
</evidence>
<evidence type="ECO:0000313" key="5">
    <source>
        <dbReference type="Proteomes" id="UP001149165"/>
    </source>
</evidence>
<dbReference type="PANTHER" id="PTHR43976:SF16">
    <property type="entry name" value="SHORT-CHAIN DEHYDROGENASE_REDUCTASE FAMILY PROTEIN"/>
    <property type="match status" value="1"/>
</dbReference>
<keyword evidence="5" id="KW-1185">Reference proteome</keyword>
<proteinExistence type="inferred from homology"/>
<accession>A0A9W9FYV2</accession>
<evidence type="ECO:0000256" key="1">
    <source>
        <dbReference type="ARBA" id="ARBA00006484"/>
    </source>
</evidence>
<dbReference type="Pfam" id="PF00106">
    <property type="entry name" value="adh_short"/>
    <property type="match status" value="1"/>
</dbReference>
<dbReference type="GO" id="GO:0016491">
    <property type="term" value="F:oxidoreductase activity"/>
    <property type="evidence" value="ECO:0007669"/>
    <property type="project" value="UniProtKB-KW"/>
</dbReference>
<dbReference type="EMBL" id="JAPQKH010000003">
    <property type="protein sequence ID" value="KAJ5108942.1"/>
    <property type="molecule type" value="Genomic_DNA"/>
</dbReference>
<keyword evidence="2" id="KW-0560">Oxidoreductase</keyword>
<dbReference type="Proteomes" id="UP001149165">
    <property type="component" value="Unassembled WGS sequence"/>
</dbReference>
<dbReference type="AlphaFoldDB" id="A0A9W9FYV2"/>
<dbReference type="InterPro" id="IPR036291">
    <property type="entry name" value="NAD(P)-bd_dom_sf"/>
</dbReference>
<evidence type="ECO:0000256" key="3">
    <source>
        <dbReference type="RuleBase" id="RU000363"/>
    </source>
</evidence>
<dbReference type="InterPro" id="IPR051911">
    <property type="entry name" value="SDR_oxidoreductase"/>
</dbReference>
<dbReference type="PRINTS" id="PR00080">
    <property type="entry name" value="SDRFAMILY"/>
</dbReference>
<dbReference type="PANTHER" id="PTHR43976">
    <property type="entry name" value="SHORT CHAIN DEHYDROGENASE"/>
    <property type="match status" value="1"/>
</dbReference>